<comment type="caution">
    <text evidence="2">The sequence shown here is derived from an EMBL/GenBank/DDBJ whole genome shotgun (WGS) entry which is preliminary data.</text>
</comment>
<keyword evidence="1" id="KW-0808">Transferase</keyword>
<dbReference type="InterPro" id="IPR044855">
    <property type="entry name" value="CoA-Trfase_III_dom3_sf"/>
</dbReference>
<dbReference type="Proteomes" id="UP000245461">
    <property type="component" value="Unassembled WGS sequence"/>
</dbReference>
<dbReference type="InterPro" id="IPR003673">
    <property type="entry name" value="CoA-Trfase_fam_III"/>
</dbReference>
<dbReference type="PANTHER" id="PTHR48207">
    <property type="entry name" value="SUCCINATE--HYDROXYMETHYLGLUTARATE COA-TRANSFERASE"/>
    <property type="match status" value="1"/>
</dbReference>
<dbReference type="AlphaFoldDB" id="A0A317EAK6"/>
<dbReference type="PANTHER" id="PTHR48207:SF4">
    <property type="entry name" value="BLL6097 PROTEIN"/>
    <property type="match status" value="1"/>
</dbReference>
<dbReference type="InterPro" id="IPR023606">
    <property type="entry name" value="CoA-Trfase_III_dom_1_sf"/>
</dbReference>
<organism evidence="2 3">
    <name type="scientific">Zavarzinia aquatilis</name>
    <dbReference type="NCBI Taxonomy" id="2211142"/>
    <lineage>
        <taxon>Bacteria</taxon>
        <taxon>Pseudomonadati</taxon>
        <taxon>Pseudomonadota</taxon>
        <taxon>Alphaproteobacteria</taxon>
        <taxon>Rhodospirillales</taxon>
        <taxon>Zavarziniaceae</taxon>
        <taxon>Zavarzinia</taxon>
    </lineage>
</organism>
<gene>
    <name evidence="2" type="ORF">DKG74_08470</name>
</gene>
<accession>A0A317EAK6</accession>
<protein>
    <submittedName>
        <fullName evidence="2">Carnitine dehydratase</fullName>
    </submittedName>
</protein>
<dbReference type="RefSeq" id="WP_109904686.1">
    <property type="nucleotide sequence ID" value="NZ_QGLE01000004.1"/>
</dbReference>
<reference evidence="2 3" key="1">
    <citation type="submission" date="2018-05" db="EMBL/GenBank/DDBJ databases">
        <title>Zavarzinia sp. HR-AS.</title>
        <authorList>
            <person name="Lee Y."/>
            <person name="Jeon C.O."/>
        </authorList>
    </citation>
    <scope>NUCLEOTIDE SEQUENCE [LARGE SCALE GENOMIC DNA]</scope>
    <source>
        <strain evidence="2 3">HR-AS</strain>
    </source>
</reference>
<dbReference type="EMBL" id="QGLE01000004">
    <property type="protein sequence ID" value="PWR24147.1"/>
    <property type="molecule type" value="Genomic_DNA"/>
</dbReference>
<dbReference type="InterPro" id="IPR050483">
    <property type="entry name" value="CoA-transferase_III_domain"/>
</dbReference>
<dbReference type="Pfam" id="PF02515">
    <property type="entry name" value="CoA_transf_3"/>
    <property type="match status" value="1"/>
</dbReference>
<evidence type="ECO:0000256" key="1">
    <source>
        <dbReference type="ARBA" id="ARBA00022679"/>
    </source>
</evidence>
<dbReference type="SUPFAM" id="SSF89796">
    <property type="entry name" value="CoA-transferase family III (CaiB/BaiF)"/>
    <property type="match status" value="1"/>
</dbReference>
<dbReference type="Gene3D" id="3.40.50.10540">
    <property type="entry name" value="Crotonobetainyl-coa:carnitine coa-transferase, domain 1"/>
    <property type="match status" value="1"/>
</dbReference>
<dbReference type="GO" id="GO:0008410">
    <property type="term" value="F:CoA-transferase activity"/>
    <property type="evidence" value="ECO:0007669"/>
    <property type="project" value="TreeGrafter"/>
</dbReference>
<proteinExistence type="predicted"/>
<name>A0A317EAK6_9PROT</name>
<evidence type="ECO:0000313" key="2">
    <source>
        <dbReference type="EMBL" id="PWR24147.1"/>
    </source>
</evidence>
<keyword evidence="3" id="KW-1185">Reference proteome</keyword>
<sequence length="395" mass="42466">MQPLSGIRVVDLTSVVAGPLATKLMAEQGAEVWKIEPVEGDRSRMVGFAPVAGFSSTHLVVNAGKQSVALDLTREEGRALLRPLIARADILIHNFRPGVMDRMGLPVETLWSIKPDLVIVRVAGFGQQGPMSGDRAYDPVVQAESGMVSWTGEGPVLAPQWICDKVSGLYAAQAAMAALVARERTGKGSVVDISMLEAAVAFGWMDIHGAEVVVDRSEPVADVAMVYRPWATADGWIVVVMLSQEEFAGWSRAIGMPDLLSDPRFETMRLRFLNWAELRDRCSAAVAALTTDEALSRLGREGVPCGRANRSTTLPDHAQLRHDDFLPVTVHPEAGRIRRARPVARFDGMRGQEDLFAPAIGEHTRAVLAAAGVPPQEIEASLASGAALAKGEIGK</sequence>
<dbReference type="Gene3D" id="3.30.1540.10">
    <property type="entry name" value="formyl-coa transferase, domain 3"/>
    <property type="match status" value="1"/>
</dbReference>
<evidence type="ECO:0000313" key="3">
    <source>
        <dbReference type="Proteomes" id="UP000245461"/>
    </source>
</evidence>
<dbReference type="OrthoDB" id="9781472at2"/>